<proteinExistence type="predicted"/>
<dbReference type="InterPro" id="IPR051083">
    <property type="entry name" value="GrpII_Intron_Splice-Mob/Def"/>
</dbReference>
<dbReference type="Proteomes" id="UP000004756">
    <property type="component" value="Unassembled WGS sequence"/>
</dbReference>
<dbReference type="PROSITE" id="PS50878">
    <property type="entry name" value="RT_POL"/>
    <property type="match status" value="1"/>
</dbReference>
<evidence type="ECO:0000313" key="2">
    <source>
        <dbReference type="EMBL" id="EEG51685.1"/>
    </source>
</evidence>
<dbReference type="InterPro" id="IPR000477">
    <property type="entry name" value="RT_dom"/>
</dbReference>
<dbReference type="EMBL" id="ACCJ01000535">
    <property type="protein sequence ID" value="EEG51685.1"/>
    <property type="molecule type" value="Genomic_DNA"/>
</dbReference>
<feature type="domain" description="Reverse transcriptase" evidence="1">
    <location>
        <begin position="1"/>
        <end position="296"/>
    </location>
</feature>
<dbReference type="PANTHER" id="PTHR34047">
    <property type="entry name" value="NUCLEAR INTRON MATURASE 1, MITOCHONDRIAL-RELATED"/>
    <property type="match status" value="1"/>
</dbReference>
<reference evidence="2 3" key="2">
    <citation type="submission" date="2009-02" db="EMBL/GenBank/DDBJ databases">
        <title>Draft genome sequence of Clostridium asparagiforme (DSM 15981).</title>
        <authorList>
            <person name="Sudarsanam P."/>
            <person name="Ley R."/>
            <person name="Guruge J."/>
            <person name="Turnbaugh P.J."/>
            <person name="Mahowald M."/>
            <person name="Liep D."/>
            <person name="Gordon J."/>
        </authorList>
    </citation>
    <scope>NUCLEOTIDE SEQUENCE [LARGE SCALE GENOMIC DNA]</scope>
    <source>
        <strain evidence="2 3">DSM 15981</strain>
    </source>
</reference>
<comment type="caution">
    <text evidence="2">The sequence shown here is derived from an EMBL/GenBank/DDBJ whole genome shotgun (WGS) entry which is preliminary data.</text>
</comment>
<dbReference type="AlphaFoldDB" id="C0DAG9"/>
<evidence type="ECO:0000259" key="1">
    <source>
        <dbReference type="PROSITE" id="PS50878"/>
    </source>
</evidence>
<keyword evidence="3" id="KW-1185">Reference proteome</keyword>
<reference evidence="2 3" key="1">
    <citation type="submission" date="2009-01" db="EMBL/GenBank/DDBJ databases">
        <authorList>
            <person name="Fulton L."/>
            <person name="Clifton S."/>
            <person name="Fulton B."/>
            <person name="Xu J."/>
            <person name="Minx P."/>
            <person name="Pepin K.H."/>
            <person name="Johnson M."/>
            <person name="Bhonagiri V."/>
            <person name="Nash W.E."/>
            <person name="Mardis E.R."/>
            <person name="Wilson R.K."/>
        </authorList>
    </citation>
    <scope>NUCLEOTIDE SEQUENCE [LARGE SCALE GENOMIC DNA]</scope>
    <source>
        <strain evidence="2 3">DSM 15981</strain>
    </source>
</reference>
<dbReference type="PANTHER" id="PTHR34047:SF8">
    <property type="entry name" value="PROTEIN YKFC"/>
    <property type="match status" value="1"/>
</dbReference>
<name>C0DAG9_9FIRM</name>
<gene>
    <name evidence="2" type="ORF">CLOSTASPAR_06272</name>
</gene>
<dbReference type="CDD" id="cd01646">
    <property type="entry name" value="RT_Bac_retron_I"/>
    <property type="match status" value="1"/>
</dbReference>
<protein>
    <recommendedName>
        <fullName evidence="1">Reverse transcriptase domain-containing protein</fullName>
    </recommendedName>
</protein>
<sequence length="375" mass="45005">MKRYGNLYEQIYSMDNLRKAHQNARKGKGWYEEVKAVDADVEGYLKRLQEMLINHTYQTSPYEKFIKHDSGKDREIFKLPYFPDRICQWAILQVIEPYLMRHMTKNTYSAIPKRGIHAALHDVQDAMWKDVPNCQYCLKLDVRHYYPSINHDILKAKFRRVFKDGELLWLLDEIIDSICTANIEDIRDLWFFDEDVDEETGIPIGNYLSQYCGNFYLSDFDHWIKEEKRVKHYFRYMDDIVIFGSSKEELHALKREIDVYFMQELRLTVKGNWQVFPSYVRGVDFVGYRTFLNYTLLRKSSCTNFKKKMVAIRKKTAGGQMMNYSEWCSVNSYKGWLKHCDSYRLRKKYIAPIQDDADRYYRDVVKTKKYKRKAA</sequence>
<dbReference type="HOGENOM" id="CLU_013584_0_0_9"/>
<dbReference type="RefSeq" id="WP_007718921.1">
    <property type="nucleotide sequence ID" value="NZ_CP102272.1"/>
</dbReference>
<accession>C0DAG9</accession>
<dbReference type="SUPFAM" id="SSF56672">
    <property type="entry name" value="DNA/RNA polymerases"/>
    <property type="match status" value="1"/>
</dbReference>
<evidence type="ECO:0000313" key="3">
    <source>
        <dbReference type="Proteomes" id="UP000004756"/>
    </source>
</evidence>
<dbReference type="Pfam" id="PF00078">
    <property type="entry name" value="RVT_1"/>
    <property type="match status" value="1"/>
</dbReference>
<organism evidence="2 3">
    <name type="scientific">[Clostridium] asparagiforme DSM 15981</name>
    <dbReference type="NCBI Taxonomy" id="518636"/>
    <lineage>
        <taxon>Bacteria</taxon>
        <taxon>Bacillati</taxon>
        <taxon>Bacillota</taxon>
        <taxon>Clostridia</taxon>
        <taxon>Lachnospirales</taxon>
        <taxon>Lachnospiraceae</taxon>
        <taxon>Enterocloster</taxon>
    </lineage>
</organism>
<dbReference type="InterPro" id="IPR043502">
    <property type="entry name" value="DNA/RNA_pol_sf"/>
</dbReference>